<evidence type="ECO:0000256" key="1">
    <source>
        <dbReference type="SAM" id="MobiDB-lite"/>
    </source>
</evidence>
<feature type="compositionally biased region" description="Basic and acidic residues" evidence="1">
    <location>
        <begin position="258"/>
        <end position="267"/>
    </location>
</feature>
<dbReference type="Proteomes" id="UP000281468">
    <property type="component" value="Unassembled WGS sequence"/>
</dbReference>
<feature type="compositionally biased region" description="Low complexity" evidence="1">
    <location>
        <begin position="26"/>
        <end position="42"/>
    </location>
</feature>
<organism evidence="2 3">
    <name type="scientific">Hortaea werneckii</name>
    <name type="common">Black yeast</name>
    <name type="synonym">Cladosporium werneckii</name>
    <dbReference type="NCBI Taxonomy" id="91943"/>
    <lineage>
        <taxon>Eukaryota</taxon>
        <taxon>Fungi</taxon>
        <taxon>Dikarya</taxon>
        <taxon>Ascomycota</taxon>
        <taxon>Pezizomycotina</taxon>
        <taxon>Dothideomycetes</taxon>
        <taxon>Dothideomycetidae</taxon>
        <taxon>Mycosphaerellales</taxon>
        <taxon>Teratosphaeriaceae</taxon>
        <taxon>Hortaea</taxon>
    </lineage>
</organism>
<comment type="caution">
    <text evidence="2">The sequence shown here is derived from an EMBL/GenBank/DDBJ whole genome shotgun (WGS) entry which is preliminary data.</text>
</comment>
<proteinExistence type="predicted"/>
<feature type="compositionally biased region" description="Polar residues" evidence="1">
    <location>
        <begin position="43"/>
        <end position="52"/>
    </location>
</feature>
<feature type="compositionally biased region" description="Basic and acidic residues" evidence="1">
    <location>
        <begin position="9"/>
        <end position="25"/>
    </location>
</feature>
<gene>
    <name evidence="2" type="ORF">D0862_06589</name>
</gene>
<name>A0A3M7GI14_HORWE</name>
<dbReference type="EMBL" id="QWIQ01000192">
    <property type="protein sequence ID" value="RMZ00816.1"/>
    <property type="molecule type" value="Genomic_DNA"/>
</dbReference>
<reference evidence="2 3" key="1">
    <citation type="journal article" date="2018" name="BMC Genomics">
        <title>Genomic evidence for intraspecific hybridization in a clonal and extremely halotolerant yeast.</title>
        <authorList>
            <person name="Gostincar C."/>
            <person name="Stajich J.E."/>
            <person name="Zupancic J."/>
            <person name="Zalar P."/>
            <person name="Gunde-Cimerman N."/>
        </authorList>
    </citation>
    <scope>NUCLEOTIDE SEQUENCE [LARGE SCALE GENOMIC DNA]</scope>
    <source>
        <strain evidence="2 3">EXF-171</strain>
    </source>
</reference>
<accession>A0A3M7GI14</accession>
<feature type="region of interest" description="Disordered" evidence="1">
    <location>
        <begin position="437"/>
        <end position="477"/>
    </location>
</feature>
<evidence type="ECO:0000313" key="3">
    <source>
        <dbReference type="Proteomes" id="UP000281468"/>
    </source>
</evidence>
<dbReference type="AlphaFoldDB" id="A0A3M7GI14"/>
<feature type="region of interest" description="Disordered" evidence="1">
    <location>
        <begin position="1"/>
        <end position="69"/>
    </location>
</feature>
<protein>
    <submittedName>
        <fullName evidence="2">Uncharacterized protein</fullName>
    </submittedName>
</protein>
<evidence type="ECO:0000313" key="2">
    <source>
        <dbReference type="EMBL" id="RMZ00816.1"/>
    </source>
</evidence>
<sequence length="477" mass="54071">MALHHRKNVKDMRHEYDSKHSRHSDSSASAGSYQSSSDRSYQTQPTEYSSSPAKRPPHVHHNTYDARKEAAPHFFDDRAPQESPRASVETYASTVLSEEELPQGEDFPEYDVPEYDGRPYDSNVISATPSDFSELFPSRRRLAIRHDDSTLDGNMNLRVDTEVSVHGQKCHMSLFHLRMHDLKEREFSLRRYCRDSGREVCHSSRKLQKQSTIGQKRPGFQRSLSTAINGMKPKSDSRTPTLDSLKRNDSGYGSMHSADFDKGERPRSSGPGAQQHFSNDTVKLEFSNYAQVEIKRTGVKGSKRYDFEYWGVPYSWRRIVRKDNSSKEVSYHLTKAGNEQVLSYIVPMALSNTQLRDEQNKGGWVPPCSMWLADEKLVQGQKDIVDVIVAAGLLALADDAIRMRFKSTTVKQVLIPKMQMGVEWVGPRQLINEMFRRDSGSSQKSRPSMDSHASSSGGHGIASRMPSTAVRQASYER</sequence>
<feature type="region of interest" description="Disordered" evidence="1">
    <location>
        <begin position="226"/>
        <end position="278"/>
    </location>
</feature>